<evidence type="ECO:0000256" key="14">
    <source>
        <dbReference type="ARBA" id="ARBA00023262"/>
    </source>
</evidence>
<keyword evidence="13" id="KW-0455">Luminescence</keyword>
<evidence type="ECO:0000256" key="6">
    <source>
        <dbReference type="ARBA" id="ARBA00022723"/>
    </source>
</evidence>
<evidence type="ECO:0000259" key="17">
    <source>
        <dbReference type="Pfam" id="PF13193"/>
    </source>
</evidence>
<dbReference type="OrthoDB" id="10253869at2759"/>
<protein>
    <recommendedName>
        <fullName evidence="5">Luciferin 4-monooxygenase</fullName>
        <ecNumber evidence="4">1.13.12.7</ecNumber>
    </recommendedName>
</protein>
<feature type="domain" description="AMP-binding enzyme C-terminal" evidence="17">
    <location>
        <begin position="490"/>
        <end position="561"/>
    </location>
</feature>
<evidence type="ECO:0000256" key="15">
    <source>
        <dbReference type="ARBA" id="ARBA00048497"/>
    </source>
</evidence>
<evidence type="ECO:0000256" key="9">
    <source>
        <dbReference type="ARBA" id="ARBA00022842"/>
    </source>
</evidence>
<keyword evidence="8" id="KW-0067">ATP-binding</keyword>
<dbReference type="FunFam" id="3.30.300.30:FF:000007">
    <property type="entry name" value="4-coumarate--CoA ligase 2"/>
    <property type="match status" value="1"/>
</dbReference>
<evidence type="ECO:0000313" key="18">
    <source>
        <dbReference type="EMBL" id="KAF2880010.1"/>
    </source>
</evidence>
<dbReference type="GO" id="GO:0046872">
    <property type="term" value="F:metal ion binding"/>
    <property type="evidence" value="ECO:0007669"/>
    <property type="project" value="UniProtKB-KW"/>
</dbReference>
<reference evidence="18" key="1">
    <citation type="submission" date="2019-08" db="EMBL/GenBank/DDBJ databases">
        <title>The genome of the North American firefly Photinus pyralis.</title>
        <authorList>
            <consortium name="Photinus pyralis genome working group"/>
            <person name="Fallon T.R."/>
            <person name="Sander Lower S.E."/>
            <person name="Weng J.-K."/>
        </authorList>
    </citation>
    <scope>NUCLEOTIDE SEQUENCE</scope>
    <source>
        <strain evidence="18">TRF0915ILg1</strain>
        <tissue evidence="18">Whole body</tissue>
    </source>
</reference>
<dbReference type="Pfam" id="PF13193">
    <property type="entry name" value="AMP-binding_C"/>
    <property type="match status" value="1"/>
</dbReference>
<dbReference type="EC" id="1.13.12.7" evidence="4"/>
<evidence type="ECO:0000256" key="12">
    <source>
        <dbReference type="ARBA" id="ARBA00023140"/>
    </source>
</evidence>
<comment type="similarity">
    <text evidence="3">Belongs to the ATP-dependent AMP-binding enzyme family.</text>
</comment>
<dbReference type="SUPFAM" id="SSF56801">
    <property type="entry name" value="Acetyl-CoA synthetase-like"/>
    <property type="match status" value="1"/>
</dbReference>
<organism evidence="18 19">
    <name type="scientific">Ignelater luminosus</name>
    <name type="common">Cucubano</name>
    <name type="synonym">Pyrophorus luminosus</name>
    <dbReference type="NCBI Taxonomy" id="2038154"/>
    <lineage>
        <taxon>Eukaryota</taxon>
        <taxon>Metazoa</taxon>
        <taxon>Ecdysozoa</taxon>
        <taxon>Arthropoda</taxon>
        <taxon>Hexapoda</taxon>
        <taxon>Insecta</taxon>
        <taxon>Pterygota</taxon>
        <taxon>Neoptera</taxon>
        <taxon>Endopterygota</taxon>
        <taxon>Coleoptera</taxon>
        <taxon>Polyphaga</taxon>
        <taxon>Elateriformia</taxon>
        <taxon>Elateroidea</taxon>
        <taxon>Elateridae</taxon>
        <taxon>Agrypninae</taxon>
        <taxon>Pyrophorini</taxon>
        <taxon>Ignelater</taxon>
    </lineage>
</organism>
<dbReference type="InterPro" id="IPR000873">
    <property type="entry name" value="AMP-dep_synth/lig_dom"/>
</dbReference>
<proteinExistence type="inferred from homology"/>
<evidence type="ECO:0000256" key="10">
    <source>
        <dbReference type="ARBA" id="ARBA00023002"/>
    </source>
</evidence>
<keyword evidence="14" id="KW-0599">Photoprotein</keyword>
<evidence type="ECO:0000259" key="16">
    <source>
        <dbReference type="Pfam" id="PF00501"/>
    </source>
</evidence>
<evidence type="ECO:0000256" key="2">
    <source>
        <dbReference type="ARBA" id="ARBA00004275"/>
    </source>
</evidence>
<dbReference type="EMBL" id="VTPC01091035">
    <property type="protein sequence ID" value="KAF2880010.1"/>
    <property type="molecule type" value="Genomic_DNA"/>
</dbReference>
<dbReference type="PANTHER" id="PTHR24096">
    <property type="entry name" value="LONG-CHAIN-FATTY-ACID--COA LIGASE"/>
    <property type="match status" value="1"/>
</dbReference>
<keyword evidence="19" id="KW-1185">Reference proteome</keyword>
<dbReference type="FunFam" id="3.40.50.12780:FF:000003">
    <property type="entry name" value="Long-chain-fatty-acid--CoA ligase FadD"/>
    <property type="match status" value="1"/>
</dbReference>
<evidence type="ECO:0000256" key="11">
    <source>
        <dbReference type="ARBA" id="ARBA00023033"/>
    </source>
</evidence>
<keyword evidence="9" id="KW-0460">Magnesium</keyword>
<keyword evidence="10" id="KW-0560">Oxidoreductase</keyword>
<comment type="subcellular location">
    <subcellularLocation>
        <location evidence="2">Peroxisome</location>
    </subcellularLocation>
</comment>
<dbReference type="GO" id="GO:0047077">
    <property type="term" value="F:Photinus-luciferin 4-monooxygenase (ATP-hydrolyzing) activity"/>
    <property type="evidence" value="ECO:0007669"/>
    <property type="project" value="UniProtKB-EC"/>
</dbReference>
<evidence type="ECO:0000256" key="7">
    <source>
        <dbReference type="ARBA" id="ARBA00022741"/>
    </source>
</evidence>
<keyword evidence="11" id="KW-0503">Monooxygenase</keyword>
<sequence>MITHLRLMNIQLQLLDVLLIIQICLEDTTVIFTTLQKLKVMDTKYELHGPELSVPVSQDPIGKQLFENLLKHQHLHNALIDAVSGETVSYTTLLEKTCLLANSFTNYGLKQNSVIGICSENNLQFFYPVIAAMYLGATVTTFNPSYTIGELIHTANVSKPQIIFCTKLTLPTVLKANIAPKLVVLDNNQNIDNTECLYQFIINYSTKGFTIKDFKPVFQSTEDVAFMLYSSGTTGLPKGVMLTHKNVNVKNAISRDPRYNRDTTAGSGCVIGLLPFYHAYGLFTTFHNIELGKTVVVMRKFDEKSYLKTIQDYKITVLYLVPPLAVVLAKSTLLDKYDLSSVVEVGCGAAPLGKETIEILKTRLNLKHFLQAYGMTETTLGVISMPTDHERDGSCGKVYPLTSVKVVDIETGQALGPNQNGELCFKSDLIMKGYAGDEEATKNVFDVDGWFHSGDIGYYDEDGFFYIVDRLKELIKYKGFQVPPAELGLILLTHPKIKDAGVVGLPDELAGELPLAFIVRKNKSLTEDDVENYIAGQVSPQKHLRGGVRFVNEIPRNPSGKILRRKLRDLLRQQKSKL</sequence>
<comment type="catalytic activity">
    <reaction evidence="15">
        <text>firefly D-luciferin + ATP + O2 = firefly oxyluciferin + hnu + AMP + CO2 + diphosphate</text>
        <dbReference type="Rhea" id="RHEA:10732"/>
        <dbReference type="ChEBI" id="CHEBI:15379"/>
        <dbReference type="ChEBI" id="CHEBI:16526"/>
        <dbReference type="ChEBI" id="CHEBI:16792"/>
        <dbReference type="ChEBI" id="CHEBI:30212"/>
        <dbReference type="ChEBI" id="CHEBI:30616"/>
        <dbReference type="ChEBI" id="CHEBI:33019"/>
        <dbReference type="ChEBI" id="CHEBI:58038"/>
        <dbReference type="ChEBI" id="CHEBI:456215"/>
        <dbReference type="EC" id="1.13.12.7"/>
    </reaction>
</comment>
<comment type="caution">
    <text evidence="18">The sequence shown here is derived from an EMBL/GenBank/DDBJ whole genome shotgun (WGS) entry which is preliminary data.</text>
</comment>
<feature type="domain" description="AMP-dependent synthetase/ligase" evidence="16">
    <location>
        <begin position="75"/>
        <end position="434"/>
    </location>
</feature>
<evidence type="ECO:0000256" key="1">
    <source>
        <dbReference type="ARBA" id="ARBA00001946"/>
    </source>
</evidence>
<dbReference type="PROSITE" id="PS00455">
    <property type="entry name" value="AMP_BINDING"/>
    <property type="match status" value="1"/>
</dbReference>
<name>A0A8K0C413_IGNLU</name>
<keyword evidence="7" id="KW-0547">Nucleotide-binding</keyword>
<dbReference type="PANTHER" id="PTHR24096:SF423">
    <property type="entry name" value="GM05240P"/>
    <property type="match status" value="1"/>
</dbReference>
<gene>
    <name evidence="18" type="ORF">ILUMI_26169</name>
</gene>
<accession>A0A8K0C413</accession>
<evidence type="ECO:0000256" key="8">
    <source>
        <dbReference type="ARBA" id="ARBA00022840"/>
    </source>
</evidence>
<dbReference type="Gene3D" id="3.40.50.980">
    <property type="match status" value="2"/>
</dbReference>
<evidence type="ECO:0000313" key="19">
    <source>
        <dbReference type="Proteomes" id="UP000801492"/>
    </source>
</evidence>
<keyword evidence="12" id="KW-0576">Peroxisome</keyword>
<dbReference type="GO" id="GO:0005777">
    <property type="term" value="C:peroxisome"/>
    <property type="evidence" value="ECO:0007669"/>
    <property type="project" value="UniProtKB-SubCell"/>
</dbReference>
<dbReference type="InterPro" id="IPR020845">
    <property type="entry name" value="AMP-binding_CS"/>
</dbReference>
<dbReference type="AlphaFoldDB" id="A0A8K0C413"/>
<dbReference type="InterPro" id="IPR025110">
    <property type="entry name" value="AMP-bd_C"/>
</dbReference>
<dbReference type="Pfam" id="PF00501">
    <property type="entry name" value="AMP-binding"/>
    <property type="match status" value="1"/>
</dbReference>
<dbReference type="Gene3D" id="2.30.38.10">
    <property type="entry name" value="Luciferase, Domain 3"/>
    <property type="match status" value="1"/>
</dbReference>
<dbReference type="Proteomes" id="UP000801492">
    <property type="component" value="Unassembled WGS sequence"/>
</dbReference>
<evidence type="ECO:0000256" key="13">
    <source>
        <dbReference type="ARBA" id="ARBA00023223"/>
    </source>
</evidence>
<evidence type="ECO:0000256" key="4">
    <source>
        <dbReference type="ARBA" id="ARBA00012532"/>
    </source>
</evidence>
<dbReference type="InterPro" id="IPR045851">
    <property type="entry name" value="AMP-bd_C_sf"/>
</dbReference>
<evidence type="ECO:0000256" key="5">
    <source>
        <dbReference type="ARBA" id="ARBA00019043"/>
    </source>
</evidence>
<dbReference type="Gene3D" id="3.30.300.30">
    <property type="match status" value="1"/>
</dbReference>
<dbReference type="GO" id="GO:0005524">
    <property type="term" value="F:ATP binding"/>
    <property type="evidence" value="ECO:0007669"/>
    <property type="project" value="UniProtKB-KW"/>
</dbReference>
<keyword evidence="6" id="KW-0479">Metal-binding</keyword>
<evidence type="ECO:0000256" key="3">
    <source>
        <dbReference type="ARBA" id="ARBA00006432"/>
    </source>
</evidence>
<dbReference type="GO" id="GO:0016405">
    <property type="term" value="F:CoA-ligase activity"/>
    <property type="evidence" value="ECO:0007669"/>
    <property type="project" value="TreeGrafter"/>
</dbReference>
<comment type="cofactor">
    <cofactor evidence="1">
        <name>Mg(2+)</name>
        <dbReference type="ChEBI" id="CHEBI:18420"/>
    </cofactor>
</comment>
<dbReference type="GO" id="GO:0008218">
    <property type="term" value="P:bioluminescence"/>
    <property type="evidence" value="ECO:0007669"/>
    <property type="project" value="UniProtKB-KW"/>
</dbReference>